<dbReference type="InterPro" id="IPR036944">
    <property type="entry name" value="PPIase_FKBP_N_sf"/>
</dbReference>
<dbReference type="Pfam" id="PF00254">
    <property type="entry name" value="FKBP_C"/>
    <property type="match status" value="1"/>
</dbReference>
<dbReference type="AlphaFoldDB" id="A0A108U570"/>
<feature type="chain" id="PRO_5007131526" description="Peptidyl-prolyl cis-trans isomerase" evidence="8">
    <location>
        <begin position="28"/>
        <end position="286"/>
    </location>
</feature>
<evidence type="ECO:0000256" key="5">
    <source>
        <dbReference type="PROSITE-ProRule" id="PRU00277"/>
    </source>
</evidence>
<dbReference type="PROSITE" id="PS50059">
    <property type="entry name" value="FKBP_PPIASE"/>
    <property type="match status" value="1"/>
</dbReference>
<evidence type="ECO:0000259" key="9">
    <source>
        <dbReference type="PROSITE" id="PS50059"/>
    </source>
</evidence>
<dbReference type="SUPFAM" id="SSF54534">
    <property type="entry name" value="FKBP-like"/>
    <property type="match status" value="1"/>
</dbReference>
<feature type="signal peptide" evidence="8">
    <location>
        <begin position="1"/>
        <end position="27"/>
    </location>
</feature>
<dbReference type="PROSITE" id="PS51257">
    <property type="entry name" value="PROKAR_LIPOPROTEIN"/>
    <property type="match status" value="1"/>
</dbReference>
<comment type="caution">
    <text evidence="10">The sequence shown here is derived from an EMBL/GenBank/DDBJ whole genome shotgun (WGS) entry which is preliminary data.</text>
</comment>
<feature type="region of interest" description="Disordered" evidence="7">
    <location>
        <begin position="29"/>
        <end position="50"/>
    </location>
</feature>
<name>A0A108U570_9GAMM</name>
<evidence type="ECO:0000256" key="2">
    <source>
        <dbReference type="ARBA" id="ARBA00006577"/>
    </source>
</evidence>
<accession>A0A108U570</accession>
<dbReference type="PANTHER" id="PTHR43811">
    <property type="entry name" value="FKBP-TYPE PEPTIDYL-PROLYL CIS-TRANS ISOMERASE FKPA"/>
    <property type="match status" value="1"/>
</dbReference>
<dbReference type="OrthoDB" id="9814548at2"/>
<dbReference type="InterPro" id="IPR046357">
    <property type="entry name" value="PPIase_dom_sf"/>
</dbReference>
<sequence>MKPFMRNTALAFAVASMALFASGCDKAGKPAGDKAAEAKPGEKSADGKSEVKVLGGMKTEKEQDSYLIGMDMGRSLELLKDDLDLAVLQKAMQANIKGDKALLTDEEAQQIRQRLQEKVRTKQMEKMVALAKSNLADGEKFLAANGKKPGVVTTASGLQYQILTEGKGVKPKVSDTVRVHYKGTLLDGKTFDSSYDRNEPAVFPLGAVVPGWQEGIALMPVGSKFKLWIPSKLGYGEQGTPGGPIGPNATLVFDVELLDIVKGDAGGPGAAGGAAESAAMGDGHKH</sequence>
<gene>
    <name evidence="10" type="ORF">AZ78_0321</name>
</gene>
<dbReference type="Gene3D" id="1.10.287.460">
    <property type="entry name" value="Peptidyl-prolyl cis-trans isomerase, FKBP-type, N-terminal domain"/>
    <property type="match status" value="1"/>
</dbReference>
<evidence type="ECO:0000256" key="1">
    <source>
        <dbReference type="ARBA" id="ARBA00000971"/>
    </source>
</evidence>
<dbReference type="InterPro" id="IPR000774">
    <property type="entry name" value="PPIase_FKBP_N"/>
</dbReference>
<dbReference type="InterPro" id="IPR001179">
    <property type="entry name" value="PPIase_FKBP_dom"/>
</dbReference>
<dbReference type="EMBL" id="JAJA02000001">
    <property type="protein sequence ID" value="KWS02775.1"/>
    <property type="molecule type" value="Genomic_DNA"/>
</dbReference>
<feature type="domain" description="PPIase FKBP-type" evidence="9">
    <location>
        <begin position="174"/>
        <end position="261"/>
    </location>
</feature>
<keyword evidence="4 5" id="KW-0413">Isomerase</keyword>
<dbReference type="Pfam" id="PF01346">
    <property type="entry name" value="FKBP_N"/>
    <property type="match status" value="1"/>
</dbReference>
<reference evidence="10 11" key="1">
    <citation type="journal article" date="2014" name="Genome Announc.">
        <title>Draft Genome Sequence of Lysobacter capsici AZ78, a Bacterium Antagonistic to Plant-Pathogenic Oomycetes.</title>
        <authorList>
            <person name="Puopolo G."/>
            <person name="Sonego P."/>
            <person name="Engelen K."/>
            <person name="Pertot I."/>
        </authorList>
    </citation>
    <scope>NUCLEOTIDE SEQUENCE [LARGE SCALE GENOMIC DNA]</scope>
    <source>
        <strain evidence="10 11">AZ78</strain>
    </source>
</reference>
<evidence type="ECO:0000313" key="11">
    <source>
        <dbReference type="Proteomes" id="UP000023435"/>
    </source>
</evidence>
<dbReference type="PANTHER" id="PTHR43811:SF19">
    <property type="entry name" value="39 KDA FK506-BINDING NUCLEAR PROTEIN"/>
    <property type="match status" value="1"/>
</dbReference>
<dbReference type="GO" id="GO:0006457">
    <property type="term" value="P:protein folding"/>
    <property type="evidence" value="ECO:0007669"/>
    <property type="project" value="InterPro"/>
</dbReference>
<dbReference type="GO" id="GO:0003755">
    <property type="term" value="F:peptidyl-prolyl cis-trans isomerase activity"/>
    <property type="evidence" value="ECO:0007669"/>
    <property type="project" value="UniProtKB-UniRule"/>
</dbReference>
<keyword evidence="11" id="KW-1185">Reference proteome</keyword>
<evidence type="ECO:0000256" key="4">
    <source>
        <dbReference type="ARBA" id="ARBA00023235"/>
    </source>
</evidence>
<protein>
    <recommendedName>
        <fullName evidence="6">Peptidyl-prolyl cis-trans isomerase</fullName>
        <ecNumber evidence="6">5.2.1.8</ecNumber>
    </recommendedName>
</protein>
<organism evidence="10 11">
    <name type="scientific">Lysobacter capsici AZ78</name>
    <dbReference type="NCBI Taxonomy" id="1444315"/>
    <lineage>
        <taxon>Bacteria</taxon>
        <taxon>Pseudomonadati</taxon>
        <taxon>Pseudomonadota</taxon>
        <taxon>Gammaproteobacteria</taxon>
        <taxon>Lysobacterales</taxon>
        <taxon>Lysobacteraceae</taxon>
        <taxon>Lysobacter</taxon>
    </lineage>
</organism>
<evidence type="ECO:0000256" key="3">
    <source>
        <dbReference type="ARBA" id="ARBA00023110"/>
    </source>
</evidence>
<dbReference type="Proteomes" id="UP000023435">
    <property type="component" value="Unassembled WGS sequence"/>
</dbReference>
<evidence type="ECO:0000256" key="7">
    <source>
        <dbReference type="SAM" id="MobiDB-lite"/>
    </source>
</evidence>
<dbReference type="FunFam" id="3.10.50.40:FF:000006">
    <property type="entry name" value="Peptidyl-prolyl cis-trans isomerase"/>
    <property type="match status" value="1"/>
</dbReference>
<evidence type="ECO:0000256" key="6">
    <source>
        <dbReference type="RuleBase" id="RU003915"/>
    </source>
</evidence>
<proteinExistence type="inferred from homology"/>
<comment type="similarity">
    <text evidence="2 6">Belongs to the FKBP-type PPIase family.</text>
</comment>
<evidence type="ECO:0000313" key="10">
    <source>
        <dbReference type="EMBL" id="KWS02775.1"/>
    </source>
</evidence>
<comment type="catalytic activity">
    <reaction evidence="1 5 6">
        <text>[protein]-peptidylproline (omega=180) = [protein]-peptidylproline (omega=0)</text>
        <dbReference type="Rhea" id="RHEA:16237"/>
        <dbReference type="Rhea" id="RHEA-COMP:10747"/>
        <dbReference type="Rhea" id="RHEA-COMP:10748"/>
        <dbReference type="ChEBI" id="CHEBI:83833"/>
        <dbReference type="ChEBI" id="CHEBI:83834"/>
        <dbReference type="EC" id="5.2.1.8"/>
    </reaction>
</comment>
<keyword evidence="3 5" id="KW-0697">Rotamase</keyword>
<dbReference type="EC" id="5.2.1.8" evidence="6"/>
<keyword evidence="8" id="KW-0732">Signal</keyword>
<evidence type="ECO:0000256" key="8">
    <source>
        <dbReference type="SAM" id="SignalP"/>
    </source>
</evidence>
<dbReference type="Gene3D" id="3.10.50.40">
    <property type="match status" value="1"/>
</dbReference>